<keyword evidence="3" id="KW-0813">Transport</keyword>
<gene>
    <name evidence="12" type="ORF">TBC1_111982</name>
</gene>
<evidence type="ECO:0000256" key="7">
    <source>
        <dbReference type="ARBA" id="ARBA00022927"/>
    </source>
</evidence>
<name>A0A0S7C3P3_9BACT</name>
<dbReference type="Pfam" id="PF05569">
    <property type="entry name" value="Peptidase_M56"/>
    <property type="match status" value="1"/>
</dbReference>
<evidence type="ECO:0000256" key="10">
    <source>
        <dbReference type="SAM" id="Phobius"/>
    </source>
</evidence>
<dbReference type="InterPro" id="IPR006260">
    <property type="entry name" value="TonB/TolA_C"/>
</dbReference>
<evidence type="ECO:0000313" key="13">
    <source>
        <dbReference type="Proteomes" id="UP000053091"/>
    </source>
</evidence>
<feature type="transmembrane region" description="Helical" evidence="10">
    <location>
        <begin position="97"/>
        <end position="118"/>
    </location>
</feature>
<evidence type="ECO:0000256" key="5">
    <source>
        <dbReference type="ARBA" id="ARBA00022519"/>
    </source>
</evidence>
<keyword evidence="6 10" id="KW-0812">Transmembrane</keyword>
<evidence type="ECO:0000256" key="2">
    <source>
        <dbReference type="ARBA" id="ARBA00006555"/>
    </source>
</evidence>
<dbReference type="NCBIfam" id="TIGR01352">
    <property type="entry name" value="tonB_Cterm"/>
    <property type="match status" value="3"/>
</dbReference>
<evidence type="ECO:0000256" key="9">
    <source>
        <dbReference type="ARBA" id="ARBA00023136"/>
    </source>
</evidence>
<dbReference type="PANTHER" id="PTHR33446:SF2">
    <property type="entry name" value="PROTEIN TONB"/>
    <property type="match status" value="1"/>
</dbReference>
<evidence type="ECO:0000256" key="3">
    <source>
        <dbReference type="ARBA" id="ARBA00022448"/>
    </source>
</evidence>
<protein>
    <submittedName>
        <fullName evidence="12">Protein containing TonB family C-terminal domain</fullName>
    </submittedName>
</protein>
<dbReference type="PANTHER" id="PTHR33446">
    <property type="entry name" value="PROTEIN TONB-RELATED"/>
    <property type="match status" value="1"/>
</dbReference>
<comment type="similarity">
    <text evidence="2">Belongs to the TonB family.</text>
</comment>
<dbReference type="GO" id="GO:0098797">
    <property type="term" value="C:plasma membrane protein complex"/>
    <property type="evidence" value="ECO:0007669"/>
    <property type="project" value="TreeGrafter"/>
</dbReference>
<sequence length="786" mass="86862">MTPVFIYLIKAALINALMLGVYYYAIRPGRNFSLMRATLLATIVLPLLLPLIPQPVIHQGDTAIPVYVITLPEPSGMVTIQAGSETAPAPLPPLHEIIYYAVSVILLLSAMIAVLSVLQKIQKSNVRITAYGKIYIDDKATSPFSFFRWVFFPGSSLELPGTELLLRHEFSHVRRRHSIDRMISALFRSFFWFSPFAHLSHKLLAEVNEYQADADAIQVTGDKEGYNNLMIEFAGIYKNNPISHPFSAHLKKRIIMLNHLKPGKLNLTAIVTGMMLVAAFAILSAMIQPGTSSTETIGPEQNIQDLPETANTLYANIEQTHGQAGAAEDTTLKEAAYPGGEAAKLKFLQQNIRYPAEARKNNIQGTVLCRFTVETDGKVTSPEIIRGIGSGCDEEVIRVVALMPRWQPAEKNGKPVRSSMVMPVKFALSGDSDDAVSEEVFMVVENPPQFPGGDEARAKYFSSAIRYPEEVRKEKIEGTVYVTFVIEKNGSISNAKVIRGVDPRLDKIALDAVNAMPAWTPGTQRGKTVRVQFNIPVKFSLKSEPARPKEVKTTSQLPDGREVYNVVDETPEFPGGMEKLAEFISANTKYTETAKKEKIEGTVYVSFVIEADGSVSNAQVLRGIGGGLDDVAREAVMKMPGWKPGKKDGVAVPVRFNMPVKFKLDPSAPDKPMELPEKIVYQGREVYYKAEQMPEYPGGNDALLKYFRNYISNLEFDSEHGKSTIYVSFIVEPDGSITPAGIAGSPEVTVSDKFTEAIGKMKNWKPGKTRGAVVPVKLNYFFRLNK</sequence>
<dbReference type="GO" id="GO:0031992">
    <property type="term" value="F:energy transducer activity"/>
    <property type="evidence" value="ECO:0007669"/>
    <property type="project" value="TreeGrafter"/>
</dbReference>
<evidence type="ECO:0000256" key="1">
    <source>
        <dbReference type="ARBA" id="ARBA00004383"/>
    </source>
</evidence>
<keyword evidence="7" id="KW-0653">Protein transport</keyword>
<evidence type="ECO:0000256" key="8">
    <source>
        <dbReference type="ARBA" id="ARBA00022989"/>
    </source>
</evidence>
<keyword evidence="4" id="KW-1003">Cell membrane</keyword>
<dbReference type="EMBL" id="DF968182">
    <property type="protein sequence ID" value="GAP43824.1"/>
    <property type="molecule type" value="Genomic_DNA"/>
</dbReference>
<dbReference type="Proteomes" id="UP000053091">
    <property type="component" value="Unassembled WGS sequence"/>
</dbReference>
<dbReference type="GO" id="GO:0015031">
    <property type="term" value="P:protein transport"/>
    <property type="evidence" value="ECO:0007669"/>
    <property type="project" value="UniProtKB-KW"/>
</dbReference>
<feature type="transmembrane region" description="Helical" evidence="10">
    <location>
        <begin position="37"/>
        <end position="57"/>
    </location>
</feature>
<evidence type="ECO:0000313" key="12">
    <source>
        <dbReference type="EMBL" id="GAP43824.1"/>
    </source>
</evidence>
<feature type="domain" description="TonB C-terminal" evidence="11">
    <location>
        <begin position="339"/>
        <end position="435"/>
    </location>
</feature>
<evidence type="ECO:0000256" key="4">
    <source>
        <dbReference type="ARBA" id="ARBA00022475"/>
    </source>
</evidence>
<evidence type="ECO:0000256" key="6">
    <source>
        <dbReference type="ARBA" id="ARBA00022692"/>
    </source>
</evidence>
<dbReference type="Pfam" id="PF03544">
    <property type="entry name" value="TonB_C"/>
    <property type="match status" value="3"/>
</dbReference>
<keyword evidence="13" id="KW-1185">Reference proteome</keyword>
<comment type="subcellular location">
    <subcellularLocation>
        <location evidence="1">Cell inner membrane</location>
        <topology evidence="1">Single-pass membrane protein</topology>
        <orientation evidence="1">Periplasmic side</orientation>
    </subcellularLocation>
</comment>
<dbReference type="RefSeq" id="WP_062041589.1">
    <property type="nucleotide sequence ID" value="NZ_DF968182.1"/>
</dbReference>
<feature type="domain" description="TonB C-terminal" evidence="11">
    <location>
        <begin position="452"/>
        <end position="548"/>
    </location>
</feature>
<feature type="transmembrane region" description="Helical" evidence="10">
    <location>
        <begin position="265"/>
        <end position="287"/>
    </location>
</feature>
<dbReference type="Gene3D" id="3.30.1150.10">
    <property type="match status" value="3"/>
</dbReference>
<proteinExistence type="inferred from homology"/>
<reference evidence="12" key="1">
    <citation type="journal article" date="2015" name="Genome Announc.">
        <title>Draft Genome Sequence of Bacteroidales Strain TBC1, a Novel Isolate from a Methanogenic Wastewater Treatment System.</title>
        <authorList>
            <person name="Tourlousse D.M."/>
            <person name="Matsuura N."/>
            <person name="Sun L."/>
            <person name="Toyonaga M."/>
            <person name="Kuroda K."/>
            <person name="Ohashi A."/>
            <person name="Cruz R."/>
            <person name="Yamaguchi T."/>
            <person name="Sekiguchi Y."/>
        </authorList>
    </citation>
    <scope>NUCLEOTIDE SEQUENCE [LARGE SCALE GENOMIC DNA]</scope>
    <source>
        <strain evidence="12">TBC1</strain>
    </source>
</reference>
<feature type="domain" description="TonB C-terminal" evidence="11">
    <location>
        <begin position="575"/>
        <end position="671"/>
    </location>
</feature>
<dbReference type="AlphaFoldDB" id="A0A0S7C3P3"/>
<dbReference type="OrthoDB" id="9814002at2"/>
<keyword evidence="8 10" id="KW-1133">Transmembrane helix</keyword>
<evidence type="ECO:0000259" key="11">
    <source>
        <dbReference type="PROSITE" id="PS52015"/>
    </source>
</evidence>
<dbReference type="STRING" id="1678841.TBC1_111982"/>
<keyword evidence="5" id="KW-0997">Cell inner membrane</keyword>
<dbReference type="SUPFAM" id="SSF74653">
    <property type="entry name" value="TolA/TonB C-terminal domain"/>
    <property type="match status" value="3"/>
</dbReference>
<dbReference type="InterPro" id="IPR008756">
    <property type="entry name" value="Peptidase_M56"/>
</dbReference>
<dbReference type="CDD" id="cd07341">
    <property type="entry name" value="M56_BlaR1_MecR1_like"/>
    <property type="match status" value="1"/>
</dbReference>
<feature type="transmembrane region" description="Helical" evidence="10">
    <location>
        <begin position="6"/>
        <end position="25"/>
    </location>
</feature>
<dbReference type="PROSITE" id="PS52015">
    <property type="entry name" value="TONB_CTD"/>
    <property type="match status" value="3"/>
</dbReference>
<keyword evidence="9 10" id="KW-0472">Membrane</keyword>
<organism evidence="12">
    <name type="scientific">Lentimicrobium saccharophilum</name>
    <dbReference type="NCBI Taxonomy" id="1678841"/>
    <lineage>
        <taxon>Bacteria</taxon>
        <taxon>Pseudomonadati</taxon>
        <taxon>Bacteroidota</taxon>
        <taxon>Bacteroidia</taxon>
        <taxon>Bacteroidales</taxon>
        <taxon>Lentimicrobiaceae</taxon>
        <taxon>Lentimicrobium</taxon>
    </lineage>
</organism>
<dbReference type="InterPro" id="IPR051045">
    <property type="entry name" value="TonB-dependent_transducer"/>
</dbReference>
<accession>A0A0S7C3P3</accession>
<dbReference type="InterPro" id="IPR037682">
    <property type="entry name" value="TonB_C"/>
</dbReference>
<dbReference type="GO" id="GO:0055085">
    <property type="term" value="P:transmembrane transport"/>
    <property type="evidence" value="ECO:0007669"/>
    <property type="project" value="InterPro"/>
</dbReference>